<gene>
    <name evidence="2" type="ORF">UFOVP218_79</name>
</gene>
<proteinExistence type="predicted"/>
<accession>A0A6J7WPT6</accession>
<dbReference type="InterPro" id="IPR042047">
    <property type="entry name" value="SleB_dom1"/>
</dbReference>
<name>A0A6J7WPT6_9CAUD</name>
<sequence length="159" mass="18199">MLIYKKLAAIVTIVISVVIPNELTVGTQEFVSYGLFKYSEKDVQCLAQNIYFEARGESIAGKIAVAQVTINRANHRTQFDKTICGVVYAPKQFSWTEQHNKIRDWKQWQEAKYLAKSIISGQIKLPKFAGLYFHNLTVIPQWTKKHAYLATIGNHVFYA</sequence>
<dbReference type="GO" id="GO:0016787">
    <property type="term" value="F:hydrolase activity"/>
    <property type="evidence" value="ECO:0007669"/>
    <property type="project" value="InterPro"/>
</dbReference>
<dbReference type="InterPro" id="IPR011105">
    <property type="entry name" value="Cell_wall_hydrolase_SleB"/>
</dbReference>
<dbReference type="Pfam" id="PF07486">
    <property type="entry name" value="Hydrolase_2"/>
    <property type="match status" value="1"/>
</dbReference>
<organism evidence="2">
    <name type="scientific">uncultured Caudovirales phage</name>
    <dbReference type="NCBI Taxonomy" id="2100421"/>
    <lineage>
        <taxon>Viruses</taxon>
        <taxon>Duplodnaviria</taxon>
        <taxon>Heunggongvirae</taxon>
        <taxon>Uroviricota</taxon>
        <taxon>Caudoviricetes</taxon>
        <taxon>Peduoviridae</taxon>
        <taxon>Maltschvirus</taxon>
        <taxon>Maltschvirus maltsch</taxon>
    </lineage>
</organism>
<protein>
    <submittedName>
        <fullName evidence="2">SleB Cell wall hydrolyses involved in spore germination</fullName>
    </submittedName>
</protein>
<dbReference type="Gene3D" id="1.10.10.2520">
    <property type="entry name" value="Cell wall hydrolase SleB, domain 1"/>
    <property type="match status" value="1"/>
</dbReference>
<feature type="domain" description="Cell wall hydrolase SleB" evidence="1">
    <location>
        <begin position="56"/>
        <end position="158"/>
    </location>
</feature>
<evidence type="ECO:0000313" key="2">
    <source>
        <dbReference type="EMBL" id="CAB5218712.1"/>
    </source>
</evidence>
<evidence type="ECO:0000259" key="1">
    <source>
        <dbReference type="Pfam" id="PF07486"/>
    </source>
</evidence>
<reference evidence="2" key="1">
    <citation type="submission" date="2020-05" db="EMBL/GenBank/DDBJ databases">
        <authorList>
            <person name="Chiriac C."/>
            <person name="Salcher M."/>
            <person name="Ghai R."/>
            <person name="Kavagutti S V."/>
        </authorList>
    </citation>
    <scope>NUCLEOTIDE SEQUENCE</scope>
</reference>
<dbReference type="EMBL" id="LR798261">
    <property type="protein sequence ID" value="CAB5218712.1"/>
    <property type="molecule type" value="Genomic_DNA"/>
</dbReference>